<keyword evidence="1" id="KW-0812">Transmembrane</keyword>
<feature type="transmembrane region" description="Helical" evidence="1">
    <location>
        <begin position="215"/>
        <end position="235"/>
    </location>
</feature>
<protein>
    <submittedName>
        <fullName evidence="2">Uncharacterized protein</fullName>
    </submittedName>
</protein>
<keyword evidence="1" id="KW-1133">Transmembrane helix</keyword>
<dbReference type="EMBL" id="CP063169">
    <property type="protein sequence ID" value="QOR69839.1"/>
    <property type="molecule type" value="Genomic_DNA"/>
</dbReference>
<dbReference type="AlphaFoldDB" id="A0A7M1SQJ1"/>
<sequence>MSDETRTAPAGASPMTRVVVRILLLVLLVVAGSNEVTRPHASSLDELQADLATGDVSAMTIERPADQAEGTFAVRWDAGPFDSYARYEYSWREDVDEAAGLVERAHADGVAVTIISPSAGFIDNDGWLANLMGGWSTLPALFAGAGILIVLATGPQPWFATRWAWFWLGAAIPVLWLAFLLFEPRPLWHSARLASAEREPVPNPEDQDRRLTGGWAFLIAGVVASVLATVPFPWLNGWHPFLPTP</sequence>
<dbReference type="RefSeq" id="WP_193496517.1">
    <property type="nucleotide sequence ID" value="NZ_CP063169.1"/>
</dbReference>
<keyword evidence="1" id="KW-0472">Membrane</keyword>
<accession>A0A7M1SQJ1</accession>
<gene>
    <name evidence="2" type="ORF">IM660_14415</name>
</gene>
<evidence type="ECO:0000256" key="1">
    <source>
        <dbReference type="SAM" id="Phobius"/>
    </source>
</evidence>
<organism evidence="2 3">
    <name type="scientific">Ruania alkalisoli</name>
    <dbReference type="NCBI Taxonomy" id="2779775"/>
    <lineage>
        <taxon>Bacteria</taxon>
        <taxon>Bacillati</taxon>
        <taxon>Actinomycetota</taxon>
        <taxon>Actinomycetes</taxon>
        <taxon>Micrococcales</taxon>
        <taxon>Ruaniaceae</taxon>
        <taxon>Ruania</taxon>
    </lineage>
</organism>
<evidence type="ECO:0000313" key="2">
    <source>
        <dbReference type="EMBL" id="QOR69839.1"/>
    </source>
</evidence>
<feature type="transmembrane region" description="Helical" evidence="1">
    <location>
        <begin position="127"/>
        <end position="152"/>
    </location>
</feature>
<dbReference type="Proteomes" id="UP000593758">
    <property type="component" value="Chromosome"/>
</dbReference>
<proteinExistence type="predicted"/>
<feature type="transmembrane region" description="Helical" evidence="1">
    <location>
        <begin position="164"/>
        <end position="182"/>
    </location>
</feature>
<name>A0A7M1SQJ1_9MICO</name>
<dbReference type="KEGG" id="halt:IM660_14415"/>
<keyword evidence="3" id="KW-1185">Reference proteome</keyword>
<reference evidence="2 3" key="1">
    <citation type="submission" date="2020-10" db="EMBL/GenBank/DDBJ databases">
        <title>Haloactinobacterium sp. RN3S43, a bacterium isolated from saline soil.</title>
        <authorList>
            <person name="Sun J.-Q."/>
        </authorList>
    </citation>
    <scope>NUCLEOTIDE SEQUENCE [LARGE SCALE GENOMIC DNA]</scope>
    <source>
        <strain evidence="2 3">RN3S43</strain>
    </source>
</reference>
<evidence type="ECO:0000313" key="3">
    <source>
        <dbReference type="Proteomes" id="UP000593758"/>
    </source>
</evidence>
<feature type="transmembrane region" description="Helical" evidence="1">
    <location>
        <begin position="12"/>
        <end position="31"/>
    </location>
</feature>